<sequence>MSRVLIIAAAEFEQAVRSRAFLIGLLAVPLLMALAFGIQALTARRDTSERRFAIVDRTGVLGPAIVEAARRHGIEQTSPSGRRTGPSFLPEIAATDGGTDESTRLGLSDRVRRDELFAFVEIPAEVLSTSGTDEPRLQYYTQYPTYQALPEWLRREVSRAVADRRLSSLGADPSETRRLLEPVPMDRKGLVVRTADGKVSTAEKVDAVRTFVMPAVTMFMLFGLVMSSAPQLLNSVIEEKTSRISEVLLGSVSAFHLMLGKLLGSGAVTMVLAVIYIGGGLLIAAQADYFGLIRWSLIPWFGLFLVIAVFLFGSMFIAIGAACSEVKDAQGMMMPAMVLAMFPIFLWLQVVQNPDSAMSVGFSLFPFASPYLMLLRMAIPPGPPAWQVVLALAGSVATTVAMVYAAGRILRVGLLMQGKTASYREMARWIMAK</sequence>
<accession>A0A143PFA3</accession>
<evidence type="ECO:0000313" key="8">
    <source>
        <dbReference type="EMBL" id="AMY07191.1"/>
    </source>
</evidence>
<protein>
    <submittedName>
        <fullName evidence="8">ABC-2 family transporter protein</fullName>
    </submittedName>
</protein>
<organism evidence="8 9">
    <name type="scientific">Luteitalea pratensis</name>
    <dbReference type="NCBI Taxonomy" id="1855912"/>
    <lineage>
        <taxon>Bacteria</taxon>
        <taxon>Pseudomonadati</taxon>
        <taxon>Acidobacteriota</taxon>
        <taxon>Vicinamibacteria</taxon>
        <taxon>Vicinamibacterales</taxon>
        <taxon>Vicinamibacteraceae</taxon>
        <taxon>Luteitalea</taxon>
    </lineage>
</organism>
<keyword evidence="3 6" id="KW-1133">Transmembrane helix</keyword>
<evidence type="ECO:0000256" key="4">
    <source>
        <dbReference type="ARBA" id="ARBA00023136"/>
    </source>
</evidence>
<evidence type="ECO:0000256" key="3">
    <source>
        <dbReference type="ARBA" id="ARBA00022989"/>
    </source>
</evidence>
<feature type="transmembrane region" description="Helical" evidence="6">
    <location>
        <begin position="20"/>
        <end position="41"/>
    </location>
</feature>
<feature type="transmembrane region" description="Helical" evidence="6">
    <location>
        <begin position="331"/>
        <end position="348"/>
    </location>
</feature>
<evidence type="ECO:0000256" key="1">
    <source>
        <dbReference type="ARBA" id="ARBA00004141"/>
    </source>
</evidence>
<dbReference type="GO" id="GO:0016020">
    <property type="term" value="C:membrane"/>
    <property type="evidence" value="ECO:0007669"/>
    <property type="project" value="UniProtKB-SubCell"/>
</dbReference>
<gene>
    <name evidence="8" type="ORF">LuPra_00358</name>
</gene>
<feature type="transmembrane region" description="Helical" evidence="6">
    <location>
        <begin position="360"/>
        <end position="379"/>
    </location>
</feature>
<keyword evidence="2 6" id="KW-0812">Transmembrane</keyword>
<dbReference type="PANTHER" id="PTHR43471">
    <property type="entry name" value="ABC TRANSPORTER PERMEASE"/>
    <property type="match status" value="1"/>
</dbReference>
<evidence type="ECO:0000313" key="9">
    <source>
        <dbReference type="Proteomes" id="UP000076079"/>
    </source>
</evidence>
<keyword evidence="4 6" id="KW-0472">Membrane</keyword>
<feature type="transmembrane region" description="Helical" evidence="6">
    <location>
        <begin position="211"/>
        <end position="233"/>
    </location>
</feature>
<dbReference type="GO" id="GO:0140359">
    <property type="term" value="F:ABC-type transporter activity"/>
    <property type="evidence" value="ECO:0007669"/>
    <property type="project" value="InterPro"/>
</dbReference>
<evidence type="ECO:0000256" key="2">
    <source>
        <dbReference type="ARBA" id="ARBA00022692"/>
    </source>
</evidence>
<evidence type="ECO:0000256" key="5">
    <source>
        <dbReference type="SAM" id="MobiDB-lite"/>
    </source>
</evidence>
<feature type="domain" description="ABC-2 type transporter transmembrane" evidence="7">
    <location>
        <begin position="19"/>
        <end position="403"/>
    </location>
</feature>
<dbReference type="InterPro" id="IPR013525">
    <property type="entry name" value="ABC2_TM"/>
</dbReference>
<feature type="transmembrane region" description="Helical" evidence="6">
    <location>
        <begin position="385"/>
        <end position="406"/>
    </location>
</feature>
<keyword evidence="9" id="KW-1185">Reference proteome</keyword>
<feature type="transmembrane region" description="Helical" evidence="6">
    <location>
        <begin position="262"/>
        <end position="285"/>
    </location>
</feature>
<dbReference type="AlphaFoldDB" id="A0A143PFA3"/>
<feature type="region of interest" description="Disordered" evidence="5">
    <location>
        <begin position="73"/>
        <end position="104"/>
    </location>
</feature>
<evidence type="ECO:0000259" key="7">
    <source>
        <dbReference type="Pfam" id="PF12698"/>
    </source>
</evidence>
<proteinExistence type="predicted"/>
<reference evidence="9" key="2">
    <citation type="submission" date="2016-04" db="EMBL/GenBank/DDBJ databases">
        <title>First Complete Genome Sequence of a Subdivision 6 Acidobacterium.</title>
        <authorList>
            <person name="Huang S."/>
            <person name="Vieira S."/>
            <person name="Bunk B."/>
            <person name="Riedel T."/>
            <person name="Sproeer C."/>
            <person name="Overmann J."/>
        </authorList>
    </citation>
    <scope>NUCLEOTIDE SEQUENCE [LARGE SCALE GENOMIC DNA]</scope>
    <source>
        <strain evidence="9">DSM 100886 HEG_-6_39</strain>
    </source>
</reference>
<comment type="subcellular location">
    <subcellularLocation>
        <location evidence="1">Membrane</location>
        <topology evidence="1">Multi-pass membrane protein</topology>
    </subcellularLocation>
</comment>
<dbReference type="RefSeq" id="WP_110169173.1">
    <property type="nucleotide sequence ID" value="NZ_CP015136.1"/>
</dbReference>
<dbReference type="Pfam" id="PF12698">
    <property type="entry name" value="ABC2_membrane_3"/>
    <property type="match status" value="1"/>
</dbReference>
<dbReference type="PANTHER" id="PTHR43471:SF3">
    <property type="entry name" value="ABC TRANSPORTER PERMEASE PROTEIN NATB"/>
    <property type="match status" value="1"/>
</dbReference>
<feature type="transmembrane region" description="Helical" evidence="6">
    <location>
        <begin position="297"/>
        <end position="319"/>
    </location>
</feature>
<reference evidence="8 9" key="1">
    <citation type="journal article" date="2016" name="Genome Announc.">
        <title>First Complete Genome Sequence of a Subdivision 6 Acidobacterium Strain.</title>
        <authorList>
            <person name="Huang S."/>
            <person name="Vieira S."/>
            <person name="Bunk B."/>
            <person name="Riedel T."/>
            <person name="Sproer C."/>
            <person name="Overmann J."/>
        </authorList>
    </citation>
    <scope>NUCLEOTIDE SEQUENCE [LARGE SCALE GENOMIC DNA]</scope>
    <source>
        <strain evidence="9">DSM 100886 HEG_-6_39</strain>
    </source>
</reference>
<dbReference type="OrthoDB" id="9768837at2"/>
<dbReference type="STRING" id="1855912.LuPra_00358"/>
<dbReference type="Proteomes" id="UP000076079">
    <property type="component" value="Chromosome"/>
</dbReference>
<dbReference type="EMBL" id="CP015136">
    <property type="protein sequence ID" value="AMY07191.1"/>
    <property type="molecule type" value="Genomic_DNA"/>
</dbReference>
<name>A0A143PFA3_LUTPR</name>
<evidence type="ECO:0000256" key="6">
    <source>
        <dbReference type="SAM" id="Phobius"/>
    </source>
</evidence>
<dbReference type="KEGG" id="abac:LuPra_00358"/>